<evidence type="ECO:0000256" key="12">
    <source>
        <dbReference type="SAM" id="MobiDB-lite"/>
    </source>
</evidence>
<comment type="function">
    <text evidence="11">DNA polymerase III is a complex, multichain enzyme responsible for most of the replicative synthesis in bacteria. This DNA polymerase also exhibits 3' to 5' exonuclease activity.</text>
</comment>
<keyword evidence="5" id="KW-0479">Metal-binding</keyword>
<proteinExistence type="inferred from homology"/>
<dbReference type="NCBIfam" id="TIGR02397">
    <property type="entry name" value="dnaX_nterm"/>
    <property type="match status" value="1"/>
</dbReference>
<dbReference type="GO" id="GO:0046872">
    <property type="term" value="F:metal ion binding"/>
    <property type="evidence" value="ECO:0007669"/>
    <property type="project" value="UniProtKB-KW"/>
</dbReference>
<dbReference type="CDD" id="cd00009">
    <property type="entry name" value="AAA"/>
    <property type="match status" value="1"/>
</dbReference>
<evidence type="ECO:0000256" key="7">
    <source>
        <dbReference type="ARBA" id="ARBA00022833"/>
    </source>
</evidence>
<name>A0A7C4MN24_9BACT</name>
<dbReference type="Pfam" id="PF22608">
    <property type="entry name" value="DNAX_ATPase_lid"/>
    <property type="match status" value="1"/>
</dbReference>
<dbReference type="GO" id="GO:0003677">
    <property type="term" value="F:DNA binding"/>
    <property type="evidence" value="ECO:0007669"/>
    <property type="project" value="InterPro"/>
</dbReference>
<dbReference type="InterPro" id="IPR008921">
    <property type="entry name" value="DNA_pol3_clamp-load_cplx_C"/>
</dbReference>
<evidence type="ECO:0000256" key="1">
    <source>
        <dbReference type="ARBA" id="ARBA00006360"/>
    </source>
</evidence>
<dbReference type="SUPFAM" id="SSF48019">
    <property type="entry name" value="post-AAA+ oligomerization domain-like"/>
    <property type="match status" value="1"/>
</dbReference>
<keyword evidence="9 11" id="KW-0239">DNA-directed DNA polymerase</keyword>
<dbReference type="FunFam" id="1.10.8.60:FF:000013">
    <property type="entry name" value="DNA polymerase III subunit gamma/tau"/>
    <property type="match status" value="1"/>
</dbReference>
<protein>
    <recommendedName>
        <fullName evidence="11">DNA polymerase III subunit gamma/tau</fullName>
        <ecNumber evidence="11">2.7.7.7</ecNumber>
    </recommendedName>
</protein>
<reference evidence="14" key="1">
    <citation type="journal article" date="2020" name="mSystems">
        <title>Genome- and Community-Level Interaction Insights into Carbon Utilization and Element Cycling Functions of Hydrothermarchaeota in Hydrothermal Sediment.</title>
        <authorList>
            <person name="Zhou Z."/>
            <person name="Liu Y."/>
            <person name="Xu W."/>
            <person name="Pan J."/>
            <person name="Luo Z.H."/>
            <person name="Li M."/>
        </authorList>
    </citation>
    <scope>NUCLEOTIDE SEQUENCE [LARGE SCALE GENOMIC DNA]</scope>
    <source>
        <strain evidence="14">SpSt-477</strain>
    </source>
</reference>
<dbReference type="GO" id="GO:0009360">
    <property type="term" value="C:DNA polymerase III complex"/>
    <property type="evidence" value="ECO:0007669"/>
    <property type="project" value="InterPro"/>
</dbReference>
<dbReference type="CDD" id="cd18137">
    <property type="entry name" value="HLD_clamp_pol_III_gamma_tau"/>
    <property type="match status" value="1"/>
</dbReference>
<keyword evidence="8 11" id="KW-0067">ATP-binding</keyword>
<dbReference type="PANTHER" id="PTHR11669">
    <property type="entry name" value="REPLICATION FACTOR C / DNA POLYMERASE III GAMMA-TAU SUBUNIT"/>
    <property type="match status" value="1"/>
</dbReference>
<dbReference type="PANTHER" id="PTHR11669:SF0">
    <property type="entry name" value="PROTEIN STICHEL-LIKE 2"/>
    <property type="match status" value="1"/>
</dbReference>
<dbReference type="SMART" id="SM00382">
    <property type="entry name" value="AAA"/>
    <property type="match status" value="1"/>
</dbReference>
<dbReference type="GO" id="GO:0003887">
    <property type="term" value="F:DNA-directed DNA polymerase activity"/>
    <property type="evidence" value="ECO:0007669"/>
    <property type="project" value="UniProtKB-KW"/>
</dbReference>
<evidence type="ECO:0000256" key="10">
    <source>
        <dbReference type="ARBA" id="ARBA00049244"/>
    </source>
</evidence>
<comment type="catalytic activity">
    <reaction evidence="10 11">
        <text>DNA(n) + a 2'-deoxyribonucleoside 5'-triphosphate = DNA(n+1) + diphosphate</text>
        <dbReference type="Rhea" id="RHEA:22508"/>
        <dbReference type="Rhea" id="RHEA-COMP:17339"/>
        <dbReference type="Rhea" id="RHEA-COMP:17340"/>
        <dbReference type="ChEBI" id="CHEBI:33019"/>
        <dbReference type="ChEBI" id="CHEBI:61560"/>
        <dbReference type="ChEBI" id="CHEBI:173112"/>
        <dbReference type="EC" id="2.7.7.7"/>
    </reaction>
</comment>
<feature type="region of interest" description="Disordered" evidence="12">
    <location>
        <begin position="466"/>
        <end position="537"/>
    </location>
</feature>
<dbReference type="PRINTS" id="PR00300">
    <property type="entry name" value="CLPPROTEASEA"/>
</dbReference>
<dbReference type="InterPro" id="IPR027417">
    <property type="entry name" value="P-loop_NTPase"/>
</dbReference>
<evidence type="ECO:0000256" key="3">
    <source>
        <dbReference type="ARBA" id="ARBA00022695"/>
    </source>
</evidence>
<evidence type="ECO:0000256" key="4">
    <source>
        <dbReference type="ARBA" id="ARBA00022705"/>
    </source>
</evidence>
<dbReference type="GO" id="GO:0006261">
    <property type="term" value="P:DNA-templated DNA replication"/>
    <property type="evidence" value="ECO:0007669"/>
    <property type="project" value="TreeGrafter"/>
</dbReference>
<keyword evidence="3 11" id="KW-0548">Nucleotidyltransferase</keyword>
<dbReference type="SUPFAM" id="SSF52540">
    <property type="entry name" value="P-loop containing nucleoside triphosphate hydrolases"/>
    <property type="match status" value="1"/>
</dbReference>
<evidence type="ECO:0000256" key="8">
    <source>
        <dbReference type="ARBA" id="ARBA00022840"/>
    </source>
</evidence>
<organism evidence="14">
    <name type="scientific">Desulfatirhabdium butyrativorans</name>
    <dbReference type="NCBI Taxonomy" id="340467"/>
    <lineage>
        <taxon>Bacteria</taxon>
        <taxon>Pseudomonadati</taxon>
        <taxon>Thermodesulfobacteriota</taxon>
        <taxon>Desulfobacteria</taxon>
        <taxon>Desulfobacterales</taxon>
        <taxon>Desulfatirhabdiaceae</taxon>
        <taxon>Desulfatirhabdium</taxon>
    </lineage>
</organism>
<dbReference type="Gene3D" id="3.40.50.300">
    <property type="entry name" value="P-loop containing nucleotide triphosphate hydrolases"/>
    <property type="match status" value="1"/>
</dbReference>
<keyword evidence="6 11" id="KW-0547">Nucleotide-binding</keyword>
<dbReference type="Gene3D" id="1.20.272.10">
    <property type="match status" value="1"/>
</dbReference>
<evidence type="ECO:0000256" key="2">
    <source>
        <dbReference type="ARBA" id="ARBA00022679"/>
    </source>
</evidence>
<evidence type="ECO:0000256" key="5">
    <source>
        <dbReference type="ARBA" id="ARBA00022723"/>
    </source>
</evidence>
<dbReference type="EMBL" id="DSUH01000197">
    <property type="protein sequence ID" value="HGU32863.1"/>
    <property type="molecule type" value="Genomic_DNA"/>
</dbReference>
<dbReference type="InterPro" id="IPR050238">
    <property type="entry name" value="DNA_Rep/Repair_Clamp_Loader"/>
</dbReference>
<keyword evidence="4 11" id="KW-0235">DNA replication</keyword>
<keyword evidence="7" id="KW-0862">Zinc</keyword>
<dbReference type="GO" id="GO:0005524">
    <property type="term" value="F:ATP binding"/>
    <property type="evidence" value="ECO:0007669"/>
    <property type="project" value="UniProtKB-KW"/>
</dbReference>
<feature type="domain" description="AAA+ ATPase" evidence="13">
    <location>
        <begin position="109"/>
        <end position="251"/>
    </location>
</feature>
<comment type="caution">
    <text evidence="14">The sequence shown here is derived from an EMBL/GenBank/DDBJ whole genome shotgun (WGS) entry which is preliminary data.</text>
</comment>
<dbReference type="Pfam" id="PF13177">
    <property type="entry name" value="DNA_pol3_delta2"/>
    <property type="match status" value="1"/>
</dbReference>
<dbReference type="Pfam" id="PF12169">
    <property type="entry name" value="DNA_pol3_gamma3"/>
    <property type="match status" value="1"/>
</dbReference>
<accession>A0A7C4MN24</accession>
<dbReference type="Gene3D" id="1.10.8.60">
    <property type="match status" value="1"/>
</dbReference>
<dbReference type="InterPro" id="IPR012763">
    <property type="entry name" value="DNA_pol_III_sug/sutau_N"/>
</dbReference>
<dbReference type="EC" id="2.7.7.7" evidence="11"/>
<evidence type="ECO:0000256" key="9">
    <source>
        <dbReference type="ARBA" id="ARBA00022932"/>
    </source>
</evidence>
<dbReference type="NCBIfam" id="NF004046">
    <property type="entry name" value="PRK05563.1"/>
    <property type="match status" value="1"/>
</dbReference>
<evidence type="ECO:0000259" key="13">
    <source>
        <dbReference type="SMART" id="SM00382"/>
    </source>
</evidence>
<evidence type="ECO:0000256" key="6">
    <source>
        <dbReference type="ARBA" id="ARBA00022741"/>
    </source>
</evidence>
<sequence length="672" mass="74229">MNPFASKSGQITCYEFGQCSCALQISSFLLSYPGGFGRMPQLKKSLQWILYVRPHALIQSVQTFRIHPDNRCMSYLVLARKYRPQTFEEIVQQEHVTQTLIHAIEADRVAHAILFSGPRGTGKTTIARILAKALNCENGPTPRPCGVCPSCTEIASGLTVDVYEIDGASNNSVDQIRDLRENIVYLPVHGRYKIYIIDEVHMLSMAAFNALLKTLEEPPAHIKFFFATTEPQKIPATILSRCQRHDLKRISISAIVDHLKQIASAESISISDTSLRLIAREATGGMRDALSLLDQVISFSQGTISDTDVLRLFGVVDEEMLTTFTDALLNGQTVAALEGIHRLHEAGKDLKRFYVDCMNRLRNLLLVKLGVSLDVMDMVTPEEIDGLKRQAASLDAIRIRQILDLLHREEPTIRYASNPRLSLEMVIFRWAEIRPALSVDRLIEAIEQAARNLSPSIPSGEAAARLSLSPVPSPQQTQTIQERPAVYPEASPSSRPVHSYKAPPDEAKPSCRDTSDSPVLAEAPAASEPYRDADAPSVLKATAPQTNDLLARIRERLVQMQNPSLAGFLAPAQVLDQTEERIVLALNAAPFIAAKIRNNETLLRRVCSEVVGKTVDLQLIETVPTSETQTSENPKPIDLKTLALNHPKVSEIIEIFGGSVVDIRIPAKEASP</sequence>
<dbReference type="FunFam" id="3.40.50.300:FF:000014">
    <property type="entry name" value="DNA polymerase III subunit gamma/tau"/>
    <property type="match status" value="1"/>
</dbReference>
<comment type="similarity">
    <text evidence="1 11">Belongs to the DnaX/STICHEL family.</text>
</comment>
<dbReference type="InterPro" id="IPR022754">
    <property type="entry name" value="DNA_pol_III_gamma-3"/>
</dbReference>
<dbReference type="InterPro" id="IPR003593">
    <property type="entry name" value="AAA+_ATPase"/>
</dbReference>
<gene>
    <name evidence="11 14" type="primary">dnaX</name>
    <name evidence="14" type="ORF">ENS29_08405</name>
</gene>
<dbReference type="AlphaFoldDB" id="A0A7C4MN24"/>
<comment type="subunit">
    <text evidence="11">DNA polymerase III contains a core (composed of alpha, epsilon and theta chains) that associates with a tau subunit. This core dimerizes to form the POLIII' complex. PolIII' associates with the gamma complex (composed of gamma, delta, delta', psi and chi chains) and with the beta chain to form the complete DNA polymerase III complex.</text>
</comment>
<evidence type="ECO:0000256" key="11">
    <source>
        <dbReference type="RuleBase" id="RU364063"/>
    </source>
</evidence>
<dbReference type="InterPro" id="IPR045085">
    <property type="entry name" value="HLD_clamp_pol_III_gamma_tau"/>
</dbReference>
<keyword evidence="2 11" id="KW-0808">Transferase</keyword>
<evidence type="ECO:0000313" key="14">
    <source>
        <dbReference type="EMBL" id="HGU32863.1"/>
    </source>
</evidence>
<feature type="compositionally biased region" description="Basic and acidic residues" evidence="12">
    <location>
        <begin position="503"/>
        <end position="515"/>
    </location>
</feature>
<dbReference type="InterPro" id="IPR001270">
    <property type="entry name" value="ClpA/B"/>
</dbReference>